<dbReference type="InterPro" id="IPR036770">
    <property type="entry name" value="Ankyrin_rpt-contain_sf"/>
</dbReference>
<proteinExistence type="predicted"/>
<reference evidence="2 3" key="1">
    <citation type="journal article" date="2018" name="PLoS Genet.">
        <title>Population sequencing reveals clonal diversity and ancestral inbreeding in the grapevine cultivar Chardonnay.</title>
        <authorList>
            <person name="Roach M.J."/>
            <person name="Johnson D.L."/>
            <person name="Bohlmann J."/>
            <person name="van Vuuren H.J."/>
            <person name="Jones S.J."/>
            <person name="Pretorius I.S."/>
            <person name="Schmidt S.A."/>
            <person name="Borneman A.R."/>
        </authorList>
    </citation>
    <scope>NUCLEOTIDE SEQUENCE [LARGE SCALE GENOMIC DNA]</scope>
    <source>
        <strain evidence="3">cv. Chardonnay</strain>
        <tissue evidence="2">Leaf</tissue>
    </source>
</reference>
<accession>A0A438DFL7</accession>
<dbReference type="InterPro" id="IPR002110">
    <property type="entry name" value="Ankyrin_rpt"/>
</dbReference>
<dbReference type="PANTHER" id="PTHR32379">
    <property type="entry name" value="GUANIDINOACETATE N-METHYLTRANSFERASE"/>
    <property type="match status" value="1"/>
</dbReference>
<dbReference type="AlphaFoldDB" id="A0A438DFL7"/>
<dbReference type="OrthoDB" id="341259at2759"/>
<sequence length="93" mass="9865">MSEGQGEAKSQVCEAARKGDTAKLRALIDSGADVSFFDGEGLNPLMHAARLGHADVVKILLETGVPWNALFPSNLSASNFAWIPAPRSIRSSI</sequence>
<dbReference type="PANTHER" id="PTHR32379:SF1">
    <property type="entry name" value="GUANIDINOACETATE N-METHYLTRANSFERASE"/>
    <property type="match status" value="1"/>
</dbReference>
<keyword evidence="1" id="KW-0040">ANK repeat</keyword>
<dbReference type="SMART" id="SM00248">
    <property type="entry name" value="ANK"/>
    <property type="match status" value="2"/>
</dbReference>
<evidence type="ECO:0000256" key="1">
    <source>
        <dbReference type="PROSITE-ProRule" id="PRU00023"/>
    </source>
</evidence>
<dbReference type="SUPFAM" id="SSF48403">
    <property type="entry name" value="Ankyrin repeat"/>
    <property type="match status" value="1"/>
</dbReference>
<organism evidence="2 3">
    <name type="scientific">Vitis vinifera</name>
    <name type="common">Grape</name>
    <dbReference type="NCBI Taxonomy" id="29760"/>
    <lineage>
        <taxon>Eukaryota</taxon>
        <taxon>Viridiplantae</taxon>
        <taxon>Streptophyta</taxon>
        <taxon>Embryophyta</taxon>
        <taxon>Tracheophyta</taxon>
        <taxon>Spermatophyta</taxon>
        <taxon>Magnoliopsida</taxon>
        <taxon>eudicotyledons</taxon>
        <taxon>Gunneridae</taxon>
        <taxon>Pentapetalae</taxon>
        <taxon>rosids</taxon>
        <taxon>Vitales</taxon>
        <taxon>Vitaceae</taxon>
        <taxon>Viteae</taxon>
        <taxon>Vitis</taxon>
    </lineage>
</organism>
<dbReference type="EMBL" id="QGNW01001646">
    <property type="protein sequence ID" value="RVW34275.1"/>
    <property type="molecule type" value="Genomic_DNA"/>
</dbReference>
<dbReference type="PROSITE" id="PS50088">
    <property type="entry name" value="ANK_REPEAT"/>
    <property type="match status" value="1"/>
</dbReference>
<gene>
    <name evidence="2" type="ORF">CK203_092975</name>
</gene>
<name>A0A438DFL7_VITVI</name>
<protein>
    <submittedName>
        <fullName evidence="2">Uncharacterized protein</fullName>
    </submittedName>
</protein>
<dbReference type="PROSITE" id="PS50297">
    <property type="entry name" value="ANK_REP_REGION"/>
    <property type="match status" value="1"/>
</dbReference>
<feature type="repeat" description="ANK" evidence="1">
    <location>
        <begin position="40"/>
        <end position="65"/>
    </location>
</feature>
<dbReference type="Proteomes" id="UP000288805">
    <property type="component" value="Unassembled WGS sequence"/>
</dbReference>
<evidence type="ECO:0000313" key="2">
    <source>
        <dbReference type="EMBL" id="RVW34275.1"/>
    </source>
</evidence>
<evidence type="ECO:0000313" key="3">
    <source>
        <dbReference type="Proteomes" id="UP000288805"/>
    </source>
</evidence>
<comment type="caution">
    <text evidence="2">The sequence shown here is derived from an EMBL/GenBank/DDBJ whole genome shotgun (WGS) entry which is preliminary data.</text>
</comment>
<dbReference type="InterPro" id="IPR051038">
    <property type="entry name" value="RMT2/GAMT_Mtase"/>
</dbReference>
<dbReference type="Pfam" id="PF12796">
    <property type="entry name" value="Ank_2"/>
    <property type="match status" value="1"/>
</dbReference>
<dbReference type="Gene3D" id="1.25.40.20">
    <property type="entry name" value="Ankyrin repeat-containing domain"/>
    <property type="match status" value="1"/>
</dbReference>